<evidence type="ECO:0000256" key="4">
    <source>
        <dbReference type="SAM" id="MobiDB-lite"/>
    </source>
</evidence>
<dbReference type="SMART" id="SM00243">
    <property type="entry name" value="GAS2"/>
    <property type="match status" value="1"/>
</dbReference>
<reference evidence="6" key="1">
    <citation type="submission" date="2019-05" db="EMBL/GenBank/DDBJ databases">
        <title>Annotation for the trematode Fasciolopsis buski.</title>
        <authorList>
            <person name="Choi Y.-J."/>
        </authorList>
    </citation>
    <scope>NUCLEOTIDE SEQUENCE</scope>
    <source>
        <strain evidence="6">HT</strain>
        <tissue evidence="6">Whole worm</tissue>
    </source>
</reference>
<evidence type="ECO:0000256" key="2">
    <source>
        <dbReference type="ARBA" id="ARBA00022490"/>
    </source>
</evidence>
<dbReference type="GO" id="GO:1904825">
    <property type="term" value="P:protein localization to microtubule plus-end"/>
    <property type="evidence" value="ECO:0007669"/>
    <property type="project" value="TreeGrafter"/>
</dbReference>
<dbReference type="PROSITE" id="PS51460">
    <property type="entry name" value="GAR"/>
    <property type="match status" value="1"/>
</dbReference>
<evidence type="ECO:0000256" key="1">
    <source>
        <dbReference type="ARBA" id="ARBA00004245"/>
    </source>
</evidence>
<keyword evidence="3" id="KW-0206">Cytoskeleton</keyword>
<gene>
    <name evidence="6" type="ORF">FBUS_10822</name>
</gene>
<feature type="compositionally biased region" description="Basic and acidic residues" evidence="4">
    <location>
        <begin position="181"/>
        <end position="191"/>
    </location>
</feature>
<evidence type="ECO:0000313" key="7">
    <source>
        <dbReference type="Proteomes" id="UP000728185"/>
    </source>
</evidence>
<dbReference type="EMBL" id="LUCM01005177">
    <property type="protein sequence ID" value="KAA0193228.1"/>
    <property type="molecule type" value="Genomic_DNA"/>
</dbReference>
<comment type="caution">
    <text evidence="6">The sequence shown here is derived from an EMBL/GenBank/DDBJ whole genome shotgun (WGS) entry which is preliminary data.</text>
</comment>
<dbReference type="PANTHER" id="PTHR46756">
    <property type="entry name" value="TRANSGELIN"/>
    <property type="match status" value="1"/>
</dbReference>
<dbReference type="Proteomes" id="UP000728185">
    <property type="component" value="Unassembled WGS sequence"/>
</dbReference>
<dbReference type="GO" id="GO:0008093">
    <property type="term" value="F:cytoskeletal anchor activity"/>
    <property type="evidence" value="ECO:0007669"/>
    <property type="project" value="TreeGrafter"/>
</dbReference>
<dbReference type="OrthoDB" id="6285487at2759"/>
<dbReference type="AlphaFoldDB" id="A0A8E0S092"/>
<feature type="domain" description="GAR" evidence="5">
    <location>
        <begin position="1"/>
        <end position="45"/>
    </location>
</feature>
<keyword evidence="2" id="KW-0963">Cytoplasm</keyword>
<sequence>MHSIFQFGDSQKLRLVRILRSAVMVRVGGGWISLDEFLSKNDPCRDACQRLSSISDLAAAVGLMPSSSRRRRGRGVCRTGHPRHNQQSEQDQKQSQQPQHHVPSTAVMNPLRSSADSSISSHHPAQPSGLSTRYLRTTTGPRLNPTLHPISGPGQDNAFYLVMPDTRANPTNHIHRPGAHGRMDRYSLPKR</sequence>
<dbReference type="InterPro" id="IPR003108">
    <property type="entry name" value="GAR_dom"/>
</dbReference>
<name>A0A8E0S092_9TREM</name>
<evidence type="ECO:0000256" key="3">
    <source>
        <dbReference type="ARBA" id="ARBA00023212"/>
    </source>
</evidence>
<organism evidence="6 7">
    <name type="scientific">Fasciolopsis buskii</name>
    <dbReference type="NCBI Taxonomy" id="27845"/>
    <lineage>
        <taxon>Eukaryota</taxon>
        <taxon>Metazoa</taxon>
        <taxon>Spiralia</taxon>
        <taxon>Lophotrochozoa</taxon>
        <taxon>Platyhelminthes</taxon>
        <taxon>Trematoda</taxon>
        <taxon>Digenea</taxon>
        <taxon>Plagiorchiida</taxon>
        <taxon>Echinostomata</taxon>
        <taxon>Echinostomatoidea</taxon>
        <taxon>Fasciolidae</taxon>
        <taxon>Fasciolopsis</taxon>
    </lineage>
</organism>
<dbReference type="GO" id="GO:0001725">
    <property type="term" value="C:stress fiber"/>
    <property type="evidence" value="ECO:0007669"/>
    <property type="project" value="TreeGrafter"/>
</dbReference>
<keyword evidence="7" id="KW-1185">Reference proteome</keyword>
<evidence type="ECO:0000313" key="6">
    <source>
        <dbReference type="EMBL" id="KAA0193228.1"/>
    </source>
</evidence>
<dbReference type="InterPro" id="IPR036534">
    <property type="entry name" value="GAR_dom_sf"/>
</dbReference>
<feature type="compositionally biased region" description="Low complexity" evidence="4">
    <location>
        <begin position="87"/>
        <end position="99"/>
    </location>
</feature>
<comment type="subcellular location">
    <subcellularLocation>
        <location evidence="1">Cytoplasm</location>
        <location evidence="1">Cytoskeleton</location>
    </subcellularLocation>
</comment>
<protein>
    <submittedName>
        <fullName evidence="6">Dystonin</fullName>
    </submittedName>
</protein>
<dbReference type="GO" id="GO:0035371">
    <property type="term" value="C:microtubule plus-end"/>
    <property type="evidence" value="ECO:0007669"/>
    <property type="project" value="TreeGrafter"/>
</dbReference>
<dbReference type="GO" id="GO:0031110">
    <property type="term" value="P:regulation of microtubule polymerization or depolymerization"/>
    <property type="evidence" value="ECO:0007669"/>
    <property type="project" value="TreeGrafter"/>
</dbReference>
<dbReference type="Pfam" id="PF02187">
    <property type="entry name" value="GAS2"/>
    <property type="match status" value="1"/>
</dbReference>
<dbReference type="SUPFAM" id="SSF143575">
    <property type="entry name" value="GAS2 domain-like"/>
    <property type="match status" value="1"/>
</dbReference>
<dbReference type="PANTHER" id="PTHR46756:SF18">
    <property type="entry name" value="GAS2-LIKE PROTEIN PICKLED EGGS"/>
    <property type="match status" value="1"/>
</dbReference>
<feature type="compositionally biased region" description="Basic residues" evidence="4">
    <location>
        <begin position="68"/>
        <end position="84"/>
    </location>
</feature>
<feature type="compositionally biased region" description="Polar residues" evidence="4">
    <location>
        <begin position="128"/>
        <end position="141"/>
    </location>
</feature>
<dbReference type="GO" id="GO:0005884">
    <property type="term" value="C:actin filament"/>
    <property type="evidence" value="ECO:0007669"/>
    <property type="project" value="TreeGrafter"/>
</dbReference>
<dbReference type="GO" id="GO:0001578">
    <property type="term" value="P:microtubule bundle formation"/>
    <property type="evidence" value="ECO:0007669"/>
    <property type="project" value="TreeGrafter"/>
</dbReference>
<feature type="region of interest" description="Disordered" evidence="4">
    <location>
        <begin position="169"/>
        <end position="191"/>
    </location>
</feature>
<dbReference type="GO" id="GO:0005737">
    <property type="term" value="C:cytoplasm"/>
    <property type="evidence" value="ECO:0007669"/>
    <property type="project" value="TreeGrafter"/>
</dbReference>
<accession>A0A8E0S092</accession>
<dbReference type="GO" id="GO:0008017">
    <property type="term" value="F:microtubule binding"/>
    <property type="evidence" value="ECO:0007669"/>
    <property type="project" value="InterPro"/>
</dbReference>
<dbReference type="GO" id="GO:0051015">
    <property type="term" value="F:actin filament binding"/>
    <property type="evidence" value="ECO:0007669"/>
    <property type="project" value="TreeGrafter"/>
</dbReference>
<evidence type="ECO:0000259" key="5">
    <source>
        <dbReference type="PROSITE" id="PS51460"/>
    </source>
</evidence>
<feature type="region of interest" description="Disordered" evidence="4">
    <location>
        <begin position="62"/>
        <end position="152"/>
    </location>
</feature>
<dbReference type="Gene3D" id="3.30.920.20">
    <property type="entry name" value="Gas2-like domain"/>
    <property type="match status" value="1"/>
</dbReference>
<proteinExistence type="predicted"/>
<dbReference type="GO" id="GO:0051764">
    <property type="term" value="P:actin crosslink formation"/>
    <property type="evidence" value="ECO:0007669"/>
    <property type="project" value="TreeGrafter"/>
</dbReference>